<reference evidence="2 3" key="1">
    <citation type="submission" date="2019-07" db="EMBL/GenBank/DDBJ databases">
        <authorList>
            <person name="Cremers G."/>
        </authorList>
    </citation>
    <scope>NUCLEOTIDE SEQUENCE [LARGE SCALE GENOMIC DNA]</scope>
</reference>
<accession>A0A564ZLY6</accession>
<keyword evidence="2" id="KW-0560">Oxidoreductase</keyword>
<name>A0A564ZLY6_9BACT</name>
<dbReference type="InterPro" id="IPR037089">
    <property type="entry name" value="Methyl-teptahyd_DH_N_sf"/>
</dbReference>
<gene>
    <name evidence="2" type="ORF">MELA_02742</name>
</gene>
<evidence type="ECO:0000313" key="3">
    <source>
        <dbReference type="Proteomes" id="UP000334340"/>
    </source>
</evidence>
<evidence type="ECO:0000259" key="1">
    <source>
        <dbReference type="Pfam" id="PF09176"/>
    </source>
</evidence>
<dbReference type="InterPro" id="IPR046346">
    <property type="entry name" value="Aminoacid_DH-like_N_sf"/>
</dbReference>
<dbReference type="SUPFAM" id="SSF51735">
    <property type="entry name" value="NAD(P)-binding Rossmann-fold domains"/>
    <property type="match status" value="1"/>
</dbReference>
<dbReference type="InterPro" id="IPR015259">
    <property type="entry name" value="Methyl-teptahyd_DH_N"/>
</dbReference>
<dbReference type="AlphaFoldDB" id="A0A564ZLY6"/>
<dbReference type="InterPro" id="IPR036291">
    <property type="entry name" value="NAD(P)-bd_dom_sf"/>
</dbReference>
<protein>
    <submittedName>
        <fullName evidence="2">Methylene tetrahydromethanopterin dehydrogenase (MtdB)</fullName>
        <ecNumber evidence="2">1.5.1.-</ecNumber>
    </submittedName>
</protein>
<proteinExistence type="predicted"/>
<dbReference type="GO" id="GO:0016491">
    <property type="term" value="F:oxidoreductase activity"/>
    <property type="evidence" value="ECO:0007669"/>
    <property type="project" value="UniProtKB-KW"/>
</dbReference>
<organism evidence="2 3">
    <name type="scientific">Candidatus Methylomirabilis lanthanidiphila</name>
    <dbReference type="NCBI Taxonomy" id="2211376"/>
    <lineage>
        <taxon>Bacteria</taxon>
        <taxon>Candidatus Methylomirabilota</taxon>
        <taxon>Candidatus Methylomirabilia</taxon>
        <taxon>Candidatus Methylomirabilales</taxon>
        <taxon>Candidatus Methylomirabilaceae</taxon>
        <taxon>Candidatus Methylomirabilis</taxon>
    </lineage>
</organism>
<evidence type="ECO:0000313" key="2">
    <source>
        <dbReference type="EMBL" id="VUZ86340.1"/>
    </source>
</evidence>
<dbReference type="EMBL" id="CABIKM010000052">
    <property type="protein sequence ID" value="VUZ86340.1"/>
    <property type="molecule type" value="Genomic_DNA"/>
</dbReference>
<dbReference type="SUPFAM" id="SSF53223">
    <property type="entry name" value="Aminoacid dehydrogenase-like, N-terminal domain"/>
    <property type="match status" value="1"/>
</dbReference>
<sequence length="299" mass="31368">MAIERKHLLYFLTTESQPSPFDINMAYDAGFHAVIPYGSVNEESAVLLVQDIIFSRGPKGAKFSALFIGGNDIESAERIRQAAAKSMFPPFQVSMMIDPKGSYTTAVALVAKAEKALGGLCGKQVAIPGGTGPVGIVASMLCVKLGAEVIIGSRQLSGVQQLAERLSAQTGGSVKGAAMATDEDKISHLRGADVILTTGKAGIQMISEGVLKALPSGKLVADVNAVPPTGIFNLAPNDDMKEVVPGIKGIGALAVGVLKYDVEIEMLETIRTSEKFTVLDQNQALEIAQRRLSIGGSRA</sequence>
<feature type="domain" description="Methylene-tetrahydromethanopterin dehydrogenase N-terminal" evidence="1">
    <location>
        <begin position="20"/>
        <end position="99"/>
    </location>
</feature>
<dbReference type="EC" id="1.5.1.-" evidence="2"/>
<keyword evidence="3" id="KW-1185">Reference proteome</keyword>
<dbReference type="Gene3D" id="3.40.50.10280">
    <property type="entry name" value="Methylene-tetrahydromethanopterin dehydrogenase, N-terminal domain"/>
    <property type="match status" value="1"/>
</dbReference>
<dbReference type="Proteomes" id="UP000334340">
    <property type="component" value="Unassembled WGS sequence"/>
</dbReference>
<dbReference type="Pfam" id="PF09176">
    <property type="entry name" value="Mpt_N"/>
    <property type="match status" value="1"/>
</dbReference>
<dbReference type="Gene3D" id="3.40.50.720">
    <property type="entry name" value="NAD(P)-binding Rossmann-like Domain"/>
    <property type="match status" value="1"/>
</dbReference>